<reference evidence="1" key="1">
    <citation type="journal article" date="2021" name="bioRxiv">
        <title>Whole Genome Assembly and Annotation of Northern Wild Rice, Zizania palustris L., Supports a Whole Genome Duplication in the Zizania Genus.</title>
        <authorList>
            <person name="Haas M."/>
            <person name="Kono T."/>
            <person name="Macchietto M."/>
            <person name="Millas R."/>
            <person name="McGilp L."/>
            <person name="Shao M."/>
            <person name="Duquette J."/>
            <person name="Hirsch C.N."/>
            <person name="Kimball J."/>
        </authorList>
    </citation>
    <scope>NUCLEOTIDE SEQUENCE</scope>
    <source>
        <tissue evidence="1">Fresh leaf tissue</tissue>
    </source>
</reference>
<evidence type="ECO:0000313" key="1">
    <source>
        <dbReference type="EMBL" id="KAG8096870.1"/>
    </source>
</evidence>
<protein>
    <submittedName>
        <fullName evidence="1">Uncharacterized protein</fullName>
    </submittedName>
</protein>
<organism evidence="1 2">
    <name type="scientific">Zizania palustris</name>
    <name type="common">Northern wild rice</name>
    <dbReference type="NCBI Taxonomy" id="103762"/>
    <lineage>
        <taxon>Eukaryota</taxon>
        <taxon>Viridiplantae</taxon>
        <taxon>Streptophyta</taxon>
        <taxon>Embryophyta</taxon>
        <taxon>Tracheophyta</taxon>
        <taxon>Spermatophyta</taxon>
        <taxon>Magnoliopsida</taxon>
        <taxon>Liliopsida</taxon>
        <taxon>Poales</taxon>
        <taxon>Poaceae</taxon>
        <taxon>BOP clade</taxon>
        <taxon>Oryzoideae</taxon>
        <taxon>Oryzeae</taxon>
        <taxon>Zizaniinae</taxon>
        <taxon>Zizania</taxon>
    </lineage>
</organism>
<keyword evidence="2" id="KW-1185">Reference proteome</keyword>
<sequence>MMVPVTSGVHEASWRGLGGPHGLANHRGACAVRLVFVRLSLKRHSILSFVVSSSTLGTRRRLLSVTGASSPPSSPFHPSSFLLAGASSPQIYLARMMVPVTSAVHRASWRGLGGLHGLVNHRCAARDTLRLRRAPENDTTVY</sequence>
<reference evidence="1" key="2">
    <citation type="submission" date="2021-02" db="EMBL/GenBank/DDBJ databases">
        <authorList>
            <person name="Kimball J.A."/>
            <person name="Haas M.W."/>
            <person name="Macchietto M."/>
            <person name="Kono T."/>
            <person name="Duquette J."/>
            <person name="Shao M."/>
        </authorList>
    </citation>
    <scope>NUCLEOTIDE SEQUENCE</scope>
    <source>
        <tissue evidence="1">Fresh leaf tissue</tissue>
    </source>
</reference>
<comment type="caution">
    <text evidence="1">The sequence shown here is derived from an EMBL/GenBank/DDBJ whole genome shotgun (WGS) entry which is preliminary data.</text>
</comment>
<gene>
    <name evidence="1" type="ORF">GUJ93_ZPchr0013g37964</name>
</gene>
<name>A0A8J5WVM0_ZIZPA</name>
<proteinExistence type="predicted"/>
<accession>A0A8J5WVM0</accession>
<evidence type="ECO:0000313" key="2">
    <source>
        <dbReference type="Proteomes" id="UP000729402"/>
    </source>
</evidence>
<dbReference type="EMBL" id="JAAALK010000079">
    <property type="protein sequence ID" value="KAG8096870.1"/>
    <property type="molecule type" value="Genomic_DNA"/>
</dbReference>
<dbReference type="Proteomes" id="UP000729402">
    <property type="component" value="Unassembled WGS sequence"/>
</dbReference>
<dbReference type="AlphaFoldDB" id="A0A8J5WVM0"/>